<name>A0A183AF89_9TREM</name>
<sequence length="1113" mass="121837">MCKNWPPDNNDRESPSEDNGDHTDVEDVQVKAILCRAMSATESQCHALNEVESKTGQDVVKIIAQPGSTKAPTEISCGQNIKHKKMEPKLTFQERPNMCASNEVTFTNEKTIDEKNNPRESTRELKRSVGQIGPVPSLVEPKRPFTSQVNTREEMKNTTESLLGIYSTQMAAHVNISPGTVSVSSLLGPGLQVSNSETQASPSVLKKTAEWPNGSTRTADFNKFMRETALNNIQSVLNETNQGACFDDSSVTSACTMMRSSIAEEPSAHTIVEGVSTATVVCPAVGKTSRGTQSEQLEQVKVVRDMQIQTGFVEIPEGIPLRFISAYEEEQLKHLNSCRTSPVTPTNRGNQNLSRLPIPTANLVRVDWAPEAKRPPNDSTKCLPRTVPQNMNDIESEPFVSPSPTSYIILPQIQSFKRNSNPSGPAKSICNPKGIVNGASALQHHVPVSQIPVPEQSTVPRRSLYQLVRDNAPSVSNSMDLIVKTNKVSTTQAPKSPQTFTAIPVADGRTAACMFHSSGRSNTVEDDCQGDTGDKERQATLHRGEVLKCPNKPLNTAESKDSHNLISGAHASVKGSTSPVAVGNEDVVFVEGSSSQNSSQGSTVQRSNQTPLFRVYGNPSAERYCNRMTVNNSEKAFNISGDHTTETCGCCRDGTCDCPTSSTITGSHPCTCEFCHGSGTGQSERLNKVPQAGNSLTIRRTAGDEGSFRIISNHGVKLGQRAFALVPRVKKKQTLAVLQEIARVQKKVQPSTHLTTLRDLPLVKNPIEILYLKLEVDPKGHQNQIKQNMITVVLHLKVIAAELGSKRAIRSNSEGSLEYVEGRCGLMEEYPGPRRRLSRSTGWRATRTHVPPLSVQPGPPTAPSSLATTLARVAQDINSDRNAWIANQHGRFFSPARTDTREMPLHTRETPTGFPPESNFLQNTGQSRNNKLTPSGKNYPVLRDGKRPTNRFAPNIPKPPGLQQNYRTDVRNPKIKQAIGQLGCPGTQMKVVEGIGFQNRSGSFSMPRPGNVVDRNEFEVERIFELSQYDDLVKSYLNVADRRIKAVALKNGCDIRIVGPITKPDPSAIGISGRSRITFNCHIAGPSEDRIGKCVNFLKETFPNSFLRTNWRA</sequence>
<proteinExistence type="predicted"/>
<feature type="compositionally biased region" description="Basic and acidic residues" evidence="1">
    <location>
        <begin position="9"/>
        <end position="25"/>
    </location>
</feature>
<evidence type="ECO:0000256" key="1">
    <source>
        <dbReference type="SAM" id="MobiDB-lite"/>
    </source>
</evidence>
<reference evidence="4" key="1">
    <citation type="submission" date="2016-06" db="UniProtKB">
        <authorList>
            <consortium name="WormBaseParasite"/>
        </authorList>
    </citation>
    <scope>IDENTIFICATION</scope>
</reference>
<dbReference type="Proteomes" id="UP000272942">
    <property type="component" value="Unassembled WGS sequence"/>
</dbReference>
<feature type="region of interest" description="Disordered" evidence="1">
    <location>
        <begin position="907"/>
        <end position="966"/>
    </location>
</feature>
<organism evidence="4">
    <name type="scientific">Echinostoma caproni</name>
    <dbReference type="NCBI Taxonomy" id="27848"/>
    <lineage>
        <taxon>Eukaryota</taxon>
        <taxon>Metazoa</taxon>
        <taxon>Spiralia</taxon>
        <taxon>Lophotrochozoa</taxon>
        <taxon>Platyhelminthes</taxon>
        <taxon>Trematoda</taxon>
        <taxon>Digenea</taxon>
        <taxon>Plagiorchiida</taxon>
        <taxon>Echinostomata</taxon>
        <taxon>Echinostomatoidea</taxon>
        <taxon>Echinostomatidae</taxon>
        <taxon>Echinostoma</taxon>
    </lineage>
</organism>
<dbReference type="OrthoDB" id="6288609at2759"/>
<gene>
    <name evidence="2" type="ORF">ECPE_LOCUS5624</name>
</gene>
<dbReference type="EMBL" id="UZAN01042500">
    <property type="protein sequence ID" value="VDP76073.1"/>
    <property type="molecule type" value="Genomic_DNA"/>
</dbReference>
<feature type="region of interest" description="Disordered" evidence="1">
    <location>
        <begin position="1"/>
        <end position="25"/>
    </location>
</feature>
<reference evidence="2 3" key="2">
    <citation type="submission" date="2018-11" db="EMBL/GenBank/DDBJ databases">
        <authorList>
            <consortium name="Pathogen Informatics"/>
        </authorList>
    </citation>
    <scope>NUCLEOTIDE SEQUENCE [LARGE SCALE GENOMIC DNA]</scope>
    <source>
        <strain evidence="2 3">Egypt</strain>
    </source>
</reference>
<protein>
    <submittedName>
        <fullName evidence="4">Methylcytosine dioxygenase TET</fullName>
    </submittedName>
</protein>
<keyword evidence="3" id="KW-1185">Reference proteome</keyword>
<evidence type="ECO:0000313" key="3">
    <source>
        <dbReference type="Proteomes" id="UP000272942"/>
    </source>
</evidence>
<evidence type="ECO:0000313" key="2">
    <source>
        <dbReference type="EMBL" id="VDP76073.1"/>
    </source>
</evidence>
<evidence type="ECO:0000313" key="4">
    <source>
        <dbReference type="WBParaSite" id="ECPE_0000563701-mRNA-1"/>
    </source>
</evidence>
<feature type="compositionally biased region" description="Polar residues" evidence="1">
    <location>
        <begin position="919"/>
        <end position="936"/>
    </location>
</feature>
<dbReference type="WBParaSite" id="ECPE_0000563701-mRNA-1">
    <property type="protein sequence ID" value="ECPE_0000563701-mRNA-1"/>
    <property type="gene ID" value="ECPE_0000563701"/>
</dbReference>
<dbReference type="AlphaFoldDB" id="A0A183AF89"/>
<accession>A0A183AF89</accession>